<proteinExistence type="predicted"/>
<keyword evidence="1" id="KW-1133">Transmembrane helix</keyword>
<dbReference type="HOGENOM" id="CLU_151993_1_0_9"/>
<dbReference type="RefSeq" id="WP_013624593.1">
    <property type="nucleotide sequence ID" value="NC_015172.1"/>
</dbReference>
<dbReference type="InterPro" id="IPR045590">
    <property type="entry name" value="DUF6463"/>
</dbReference>
<dbReference type="KEGG" id="sgy:Sgly_1420"/>
<keyword evidence="1" id="KW-0472">Membrane</keyword>
<evidence type="ECO:0000313" key="3">
    <source>
        <dbReference type="Proteomes" id="UP000007488"/>
    </source>
</evidence>
<feature type="transmembrane region" description="Helical" evidence="1">
    <location>
        <begin position="53"/>
        <end position="75"/>
    </location>
</feature>
<reference evidence="3" key="2">
    <citation type="submission" date="2011-02" db="EMBL/GenBank/DDBJ databases">
        <title>The complete genome of Syntrophobotulus glycolicus DSM 8271.</title>
        <authorList>
            <person name="Lucas S."/>
            <person name="Copeland A."/>
            <person name="Lapidus A."/>
            <person name="Bruce D."/>
            <person name="Goodwin L."/>
            <person name="Pitluck S."/>
            <person name="Kyrpides N."/>
            <person name="Mavromatis K."/>
            <person name="Pagani I."/>
            <person name="Ivanova N."/>
            <person name="Mikhailova N."/>
            <person name="Chertkov O."/>
            <person name="Held B."/>
            <person name="Detter J.C."/>
            <person name="Tapia R."/>
            <person name="Han C."/>
            <person name="Land M."/>
            <person name="Hauser L."/>
            <person name="Markowitz V."/>
            <person name="Cheng J.-F."/>
            <person name="Hugenholtz P."/>
            <person name="Woyke T."/>
            <person name="Wu D."/>
            <person name="Spring S."/>
            <person name="Schroeder M."/>
            <person name="Brambilla E."/>
            <person name="Klenk H.-P."/>
            <person name="Eisen J.A."/>
        </authorList>
    </citation>
    <scope>NUCLEOTIDE SEQUENCE [LARGE SCALE GENOMIC DNA]</scope>
    <source>
        <strain evidence="3">DSM 8271 / FlGlyR</strain>
    </source>
</reference>
<dbReference type="Pfam" id="PF20064">
    <property type="entry name" value="DUF6463"/>
    <property type="match status" value="1"/>
</dbReference>
<dbReference type="STRING" id="645991.Sgly_1420"/>
<organism evidence="2 3">
    <name type="scientific">Syntrophobotulus glycolicus (strain DSM 8271 / FlGlyR)</name>
    <dbReference type="NCBI Taxonomy" id="645991"/>
    <lineage>
        <taxon>Bacteria</taxon>
        <taxon>Bacillati</taxon>
        <taxon>Bacillota</taxon>
        <taxon>Clostridia</taxon>
        <taxon>Eubacteriales</taxon>
        <taxon>Desulfitobacteriaceae</taxon>
        <taxon>Syntrophobotulus</taxon>
    </lineage>
</organism>
<keyword evidence="1" id="KW-0812">Transmembrane</keyword>
<feature type="transmembrane region" description="Helical" evidence="1">
    <location>
        <begin position="7"/>
        <end position="27"/>
    </location>
</feature>
<reference evidence="2 3" key="1">
    <citation type="journal article" date="2011" name="Stand. Genomic Sci.">
        <title>Complete genome sequence of Syntrophobotulus glycolicus type strain (FlGlyR).</title>
        <authorList>
            <person name="Han C."/>
            <person name="Mwirichia R."/>
            <person name="Chertkov O."/>
            <person name="Held B."/>
            <person name="Lapidus A."/>
            <person name="Nolan M."/>
            <person name="Lucas S."/>
            <person name="Hammon N."/>
            <person name="Deshpande S."/>
            <person name="Cheng J.F."/>
            <person name="Tapia R."/>
            <person name="Goodwin L."/>
            <person name="Pitluck S."/>
            <person name="Huntemann M."/>
            <person name="Liolios K."/>
            <person name="Ivanova N."/>
            <person name="Pagani I."/>
            <person name="Mavromatis K."/>
            <person name="Ovchinikova G."/>
            <person name="Pati A."/>
            <person name="Chen A."/>
            <person name="Palaniappan K."/>
            <person name="Land M."/>
            <person name="Hauser L."/>
            <person name="Brambilla E.M."/>
            <person name="Rohde M."/>
            <person name="Spring S."/>
            <person name="Sikorski J."/>
            <person name="Goker M."/>
            <person name="Woyke T."/>
            <person name="Bristow J."/>
            <person name="Eisen J.A."/>
            <person name="Markowitz V."/>
            <person name="Hugenholtz P."/>
            <person name="Kyrpides N.C."/>
            <person name="Klenk H.P."/>
            <person name="Detter J.C."/>
        </authorList>
    </citation>
    <scope>NUCLEOTIDE SEQUENCE [LARGE SCALE GENOMIC DNA]</scope>
    <source>
        <strain evidence="3">DSM 8271 / FlGlyR</strain>
    </source>
</reference>
<evidence type="ECO:0000313" key="2">
    <source>
        <dbReference type="EMBL" id="ADY55723.1"/>
    </source>
</evidence>
<keyword evidence="3" id="KW-1185">Reference proteome</keyword>
<protein>
    <submittedName>
        <fullName evidence="2">Uncharacterized protein</fullName>
    </submittedName>
</protein>
<dbReference type="AlphaFoldDB" id="F0SWF7"/>
<feature type="transmembrane region" description="Helical" evidence="1">
    <location>
        <begin position="82"/>
        <end position="101"/>
    </location>
</feature>
<evidence type="ECO:0000256" key="1">
    <source>
        <dbReference type="SAM" id="Phobius"/>
    </source>
</evidence>
<sequence length="120" mass="13614">MKYLYSYTGIAIMGTSILHFFIGLLYYRPLLFKLISSSIKDDNAASIPNDVNLFFWFEISGLALLLLGVLVDWLIRVMNLQLPLLFCIGFLLLGILATVFAPKSGSWLILIQSIILLVWR</sequence>
<dbReference type="Proteomes" id="UP000007488">
    <property type="component" value="Chromosome"/>
</dbReference>
<dbReference type="eggNOG" id="ENOG5033JFR">
    <property type="taxonomic scope" value="Bacteria"/>
</dbReference>
<name>F0SWF7_SYNGF</name>
<gene>
    <name evidence="2" type="ordered locus">Sgly_1420</name>
</gene>
<dbReference type="EMBL" id="CP002547">
    <property type="protein sequence ID" value="ADY55723.1"/>
    <property type="molecule type" value="Genomic_DNA"/>
</dbReference>
<accession>F0SWF7</accession>